<dbReference type="EMBL" id="JASPKZ010008502">
    <property type="protein sequence ID" value="KAJ9579331.1"/>
    <property type="molecule type" value="Genomic_DNA"/>
</dbReference>
<keyword evidence="1" id="KW-0472">Membrane</keyword>
<sequence length="152" mass="17473">VRLLNLINHLLLSLSGFILDLVIFIFTIFISFHLFYINSVFHCNHIIFMICFAALLENYSIMQYVQLRGLTPAVSCNTCIMQYLRGPDSSCIMPYVQLMGSDSSCIMQYLYHAIHSSCIMQYVQLRGSDSSCIMQYYHAIRTYHAIPVSCNT</sequence>
<feature type="transmembrane region" description="Helical" evidence="1">
    <location>
        <begin position="36"/>
        <end position="56"/>
    </location>
</feature>
<feature type="transmembrane region" description="Helical" evidence="1">
    <location>
        <begin position="7"/>
        <end position="30"/>
    </location>
</feature>
<gene>
    <name evidence="2" type="ORF">L9F63_024561</name>
</gene>
<keyword evidence="1" id="KW-0812">Transmembrane</keyword>
<keyword evidence="1" id="KW-1133">Transmembrane helix</keyword>
<accession>A0AAD7ZFC6</accession>
<evidence type="ECO:0000256" key="1">
    <source>
        <dbReference type="SAM" id="Phobius"/>
    </source>
</evidence>
<dbReference type="Proteomes" id="UP001233999">
    <property type="component" value="Unassembled WGS sequence"/>
</dbReference>
<reference evidence="2" key="1">
    <citation type="journal article" date="2023" name="IScience">
        <title>Live-bearing cockroach genome reveals convergent evolutionary mechanisms linked to viviparity in insects and beyond.</title>
        <authorList>
            <person name="Fouks B."/>
            <person name="Harrison M.C."/>
            <person name="Mikhailova A.A."/>
            <person name="Marchal E."/>
            <person name="English S."/>
            <person name="Carruthers M."/>
            <person name="Jennings E.C."/>
            <person name="Chiamaka E.L."/>
            <person name="Frigard R.A."/>
            <person name="Pippel M."/>
            <person name="Attardo G.M."/>
            <person name="Benoit J.B."/>
            <person name="Bornberg-Bauer E."/>
            <person name="Tobe S.S."/>
        </authorList>
    </citation>
    <scope>NUCLEOTIDE SEQUENCE</scope>
    <source>
        <strain evidence="2">Stay&amp;Tobe</strain>
    </source>
</reference>
<comment type="caution">
    <text evidence="2">The sequence shown here is derived from an EMBL/GenBank/DDBJ whole genome shotgun (WGS) entry which is preliminary data.</text>
</comment>
<organism evidence="2 3">
    <name type="scientific">Diploptera punctata</name>
    <name type="common">Pacific beetle cockroach</name>
    <dbReference type="NCBI Taxonomy" id="6984"/>
    <lineage>
        <taxon>Eukaryota</taxon>
        <taxon>Metazoa</taxon>
        <taxon>Ecdysozoa</taxon>
        <taxon>Arthropoda</taxon>
        <taxon>Hexapoda</taxon>
        <taxon>Insecta</taxon>
        <taxon>Pterygota</taxon>
        <taxon>Neoptera</taxon>
        <taxon>Polyneoptera</taxon>
        <taxon>Dictyoptera</taxon>
        <taxon>Blattodea</taxon>
        <taxon>Blaberoidea</taxon>
        <taxon>Blaberidae</taxon>
        <taxon>Diplopterinae</taxon>
        <taxon>Diploptera</taxon>
    </lineage>
</organism>
<reference evidence="2" key="2">
    <citation type="submission" date="2023-05" db="EMBL/GenBank/DDBJ databases">
        <authorList>
            <person name="Fouks B."/>
        </authorList>
    </citation>
    <scope>NUCLEOTIDE SEQUENCE</scope>
    <source>
        <strain evidence="2">Stay&amp;Tobe</strain>
        <tissue evidence="2">Testes</tissue>
    </source>
</reference>
<feature type="non-terminal residue" evidence="2">
    <location>
        <position position="152"/>
    </location>
</feature>
<dbReference type="AlphaFoldDB" id="A0AAD7ZFC6"/>
<name>A0AAD7ZFC6_DIPPU</name>
<proteinExistence type="predicted"/>
<feature type="non-terminal residue" evidence="2">
    <location>
        <position position="1"/>
    </location>
</feature>
<protein>
    <submittedName>
        <fullName evidence="2">Uncharacterized protein</fullName>
    </submittedName>
</protein>
<evidence type="ECO:0000313" key="2">
    <source>
        <dbReference type="EMBL" id="KAJ9579331.1"/>
    </source>
</evidence>
<evidence type="ECO:0000313" key="3">
    <source>
        <dbReference type="Proteomes" id="UP001233999"/>
    </source>
</evidence>
<keyword evidence="3" id="KW-1185">Reference proteome</keyword>